<organism evidence="3">
    <name type="scientific">Soboliphyme baturini</name>
    <dbReference type="NCBI Taxonomy" id="241478"/>
    <lineage>
        <taxon>Eukaryota</taxon>
        <taxon>Metazoa</taxon>
        <taxon>Ecdysozoa</taxon>
        <taxon>Nematoda</taxon>
        <taxon>Enoplea</taxon>
        <taxon>Dorylaimia</taxon>
        <taxon>Dioctophymatida</taxon>
        <taxon>Dioctophymatoidea</taxon>
        <taxon>Soboliphymatidae</taxon>
        <taxon>Soboliphyme</taxon>
    </lineage>
</organism>
<protein>
    <submittedName>
        <fullName evidence="3">Fes1 domain-containing protein</fullName>
    </submittedName>
</protein>
<evidence type="ECO:0000313" key="3">
    <source>
        <dbReference type="WBParaSite" id="SBAD_0000197201-mRNA-1"/>
    </source>
</evidence>
<dbReference type="InterPro" id="IPR016024">
    <property type="entry name" value="ARM-type_fold"/>
</dbReference>
<dbReference type="WBParaSite" id="SBAD_0000197201-mRNA-1">
    <property type="protein sequence ID" value="SBAD_0000197201-mRNA-1"/>
    <property type="gene ID" value="SBAD_0000197201"/>
</dbReference>
<proteinExistence type="predicted"/>
<dbReference type="InterPro" id="IPR050693">
    <property type="entry name" value="Hsp70_NEF-Inhibitors"/>
</dbReference>
<keyword evidence="2" id="KW-1185">Reference proteome</keyword>
<dbReference type="GO" id="GO:0000774">
    <property type="term" value="F:adenyl-nucleotide exchange factor activity"/>
    <property type="evidence" value="ECO:0007669"/>
    <property type="project" value="TreeGrafter"/>
</dbReference>
<sequence length="242" mass="27170">MEDQQALNYWRALVNFASRAGAEDTVNATPSTISRLSEEDIKWLQGAMSEFMKDNDPIRIMKQQLEKIVQALSAELTDKAGSEVLTALQTLIDLCYETDIASDFLKIGGIRILPPLLASSQLDVQANAAELVGVLCQNHPYCQKVLLDRDILPLLLELLLRWPSVAVKALFAVSCIVRGFNEGEKQFIELNGFYYLVKILASNNERLLTKSSFLLSWLLQKNEFKGECVLCQINLNYYCGDS</sequence>
<reference evidence="3" key="1">
    <citation type="submission" date="2016-06" db="UniProtKB">
        <authorList>
            <consortium name="WormBaseParasite"/>
        </authorList>
    </citation>
    <scope>IDENTIFICATION</scope>
</reference>
<dbReference type="Gene3D" id="1.25.10.10">
    <property type="entry name" value="Leucine-rich Repeat Variant"/>
    <property type="match status" value="1"/>
</dbReference>
<dbReference type="SUPFAM" id="SSF48371">
    <property type="entry name" value="ARM repeat"/>
    <property type="match status" value="1"/>
</dbReference>
<dbReference type="EMBL" id="UZAM01006988">
    <property type="protein sequence ID" value="VDO95779.1"/>
    <property type="molecule type" value="Genomic_DNA"/>
</dbReference>
<dbReference type="GO" id="GO:0005783">
    <property type="term" value="C:endoplasmic reticulum"/>
    <property type="evidence" value="ECO:0007669"/>
    <property type="project" value="TreeGrafter"/>
</dbReference>
<dbReference type="PANTHER" id="PTHR19316:SF18">
    <property type="entry name" value="HSP70-BINDING PROTEIN 1"/>
    <property type="match status" value="1"/>
</dbReference>
<reference evidence="1 2" key="2">
    <citation type="submission" date="2018-11" db="EMBL/GenBank/DDBJ databases">
        <authorList>
            <consortium name="Pathogen Informatics"/>
        </authorList>
    </citation>
    <scope>NUCLEOTIDE SEQUENCE [LARGE SCALE GENOMIC DNA]</scope>
</reference>
<evidence type="ECO:0000313" key="1">
    <source>
        <dbReference type="EMBL" id="VDO95779.1"/>
    </source>
</evidence>
<accession>A0A183IE38</accession>
<dbReference type="AlphaFoldDB" id="A0A183IE38"/>
<dbReference type="InterPro" id="IPR011989">
    <property type="entry name" value="ARM-like"/>
</dbReference>
<evidence type="ECO:0000313" key="2">
    <source>
        <dbReference type="Proteomes" id="UP000270296"/>
    </source>
</evidence>
<gene>
    <name evidence="1" type="ORF">SBAD_LOCUS1882</name>
</gene>
<dbReference type="OrthoDB" id="10250458at2759"/>
<dbReference type="PANTHER" id="PTHR19316">
    <property type="entry name" value="PROTEIN FOLDING REGULATOR"/>
    <property type="match status" value="1"/>
</dbReference>
<dbReference type="Proteomes" id="UP000270296">
    <property type="component" value="Unassembled WGS sequence"/>
</dbReference>
<name>A0A183IE38_9BILA</name>